<feature type="non-terminal residue" evidence="1">
    <location>
        <position position="126"/>
    </location>
</feature>
<dbReference type="InterPro" id="IPR036397">
    <property type="entry name" value="RNaseH_sf"/>
</dbReference>
<comment type="caution">
    <text evidence="1">The sequence shown here is derived from an EMBL/GenBank/DDBJ whole genome shotgun (WGS) entry which is preliminary data.</text>
</comment>
<evidence type="ECO:0000313" key="2">
    <source>
        <dbReference type="Proteomes" id="UP000499080"/>
    </source>
</evidence>
<dbReference type="Proteomes" id="UP000499080">
    <property type="component" value="Unassembled WGS sequence"/>
</dbReference>
<dbReference type="OrthoDB" id="6514649at2759"/>
<sequence>MSKLSPLNTVSSANTVAIKDAINWANSKGIATSMWSDSESAVRAISSFKSYNPLVQEAQQARLQISSMKLNWIKAHVEFLGNKAAYNISKQSTKEGTHLHLQPPKCHLKKVLRNLSLNKWQQDWYS</sequence>
<organism evidence="1 2">
    <name type="scientific">Araneus ventricosus</name>
    <name type="common">Orbweaver spider</name>
    <name type="synonym">Epeira ventricosa</name>
    <dbReference type="NCBI Taxonomy" id="182803"/>
    <lineage>
        <taxon>Eukaryota</taxon>
        <taxon>Metazoa</taxon>
        <taxon>Ecdysozoa</taxon>
        <taxon>Arthropoda</taxon>
        <taxon>Chelicerata</taxon>
        <taxon>Arachnida</taxon>
        <taxon>Araneae</taxon>
        <taxon>Araneomorphae</taxon>
        <taxon>Entelegynae</taxon>
        <taxon>Araneoidea</taxon>
        <taxon>Araneidae</taxon>
        <taxon>Araneus</taxon>
    </lineage>
</organism>
<reference evidence="1 2" key="1">
    <citation type="journal article" date="2019" name="Sci. Rep.">
        <title>Orb-weaving spider Araneus ventricosus genome elucidates the spidroin gene catalogue.</title>
        <authorList>
            <person name="Kono N."/>
            <person name="Nakamura H."/>
            <person name="Ohtoshi R."/>
            <person name="Moran D.A.P."/>
            <person name="Shinohara A."/>
            <person name="Yoshida Y."/>
            <person name="Fujiwara M."/>
            <person name="Mori M."/>
            <person name="Tomita M."/>
            <person name="Arakawa K."/>
        </authorList>
    </citation>
    <scope>NUCLEOTIDE SEQUENCE [LARGE SCALE GENOMIC DNA]</scope>
</reference>
<keyword evidence="2" id="KW-1185">Reference proteome</keyword>
<gene>
    <name evidence="1" type="ORF">AVEN_72349_1</name>
</gene>
<protein>
    <submittedName>
        <fullName evidence="1">Uncharacterized protein</fullName>
    </submittedName>
</protein>
<dbReference type="AlphaFoldDB" id="A0A4Y2U4S5"/>
<evidence type="ECO:0000313" key="1">
    <source>
        <dbReference type="EMBL" id="GBO06660.1"/>
    </source>
</evidence>
<dbReference type="InterPro" id="IPR012337">
    <property type="entry name" value="RNaseH-like_sf"/>
</dbReference>
<dbReference type="Gene3D" id="3.30.420.10">
    <property type="entry name" value="Ribonuclease H-like superfamily/Ribonuclease H"/>
    <property type="match status" value="1"/>
</dbReference>
<dbReference type="GO" id="GO:0003676">
    <property type="term" value="F:nucleic acid binding"/>
    <property type="evidence" value="ECO:0007669"/>
    <property type="project" value="InterPro"/>
</dbReference>
<dbReference type="EMBL" id="BGPR01032932">
    <property type="protein sequence ID" value="GBO06660.1"/>
    <property type="molecule type" value="Genomic_DNA"/>
</dbReference>
<proteinExistence type="predicted"/>
<accession>A0A4Y2U4S5</accession>
<dbReference type="SUPFAM" id="SSF53098">
    <property type="entry name" value="Ribonuclease H-like"/>
    <property type="match status" value="1"/>
</dbReference>
<name>A0A4Y2U4S5_ARAVE</name>